<name>A0AAV7IJ51_COTGL</name>
<protein>
    <submittedName>
        <fullName evidence="3">Uncharacterized protein</fullName>
    </submittedName>
</protein>
<gene>
    <name evidence="3" type="ORF">KQX54_012847</name>
</gene>
<reference evidence="3 4" key="1">
    <citation type="journal article" date="2021" name="J. Hered.">
        <title>A chromosome-level genome assembly of the parasitoid wasp, Cotesia glomerata (Hymenoptera: Braconidae).</title>
        <authorList>
            <person name="Pinto B.J."/>
            <person name="Weis J.J."/>
            <person name="Gamble T."/>
            <person name="Ode P.J."/>
            <person name="Paul R."/>
            <person name="Zaspel J.M."/>
        </authorList>
    </citation>
    <scope>NUCLEOTIDE SEQUENCE [LARGE SCALE GENOMIC DNA]</scope>
    <source>
        <strain evidence="3">CgM1</strain>
    </source>
</reference>
<sequence length="412" mass="48395">MSEKVDAGMDDDKNKKNEGNEENENGGFESELDQTLKLARNEKILAGSQIMEKMADEKNSGDTTKTQQSSASRKTTSVSSESFSIGGADGMILDDWQIETIAERVSQKIYDENRRREVGWEGMLSCAMDEIGETMRSIEIAKKEICDKINQKVGEYNEKPCEMCKNIEEREITIREKYRADKRKWDNEKEKLLDRCMKAEEKIRMSEMKKKTENQPRFDNASYVTKEVTNELARGATSGAFEDTERFGFRKEWVNERPESRWEIDGTRNLSEEELRDEHKRREEKKYNVYITHKCKSNAEALAILEDKMKVDLDNKKQIKAIKGRILINMVDKESKSNFMRNRYMLKGTEIYLDDDYTEREKEVESWIRMLGKKEKERGVKVKKGYLKIGINDKWWYWDDMRGLVEVRRGNQ</sequence>
<accession>A0AAV7IJ51</accession>
<feature type="region of interest" description="Disordered" evidence="2">
    <location>
        <begin position="48"/>
        <end position="83"/>
    </location>
</feature>
<comment type="caution">
    <text evidence="3">The sequence shown here is derived from an EMBL/GenBank/DDBJ whole genome shotgun (WGS) entry which is preliminary data.</text>
</comment>
<keyword evidence="4" id="KW-1185">Reference proteome</keyword>
<evidence type="ECO:0000256" key="2">
    <source>
        <dbReference type="SAM" id="MobiDB-lite"/>
    </source>
</evidence>
<feature type="compositionally biased region" description="Basic and acidic residues" evidence="2">
    <location>
        <begin position="1"/>
        <end position="19"/>
    </location>
</feature>
<dbReference type="Proteomes" id="UP000826195">
    <property type="component" value="Unassembled WGS sequence"/>
</dbReference>
<evidence type="ECO:0000313" key="4">
    <source>
        <dbReference type="Proteomes" id="UP000826195"/>
    </source>
</evidence>
<feature type="region of interest" description="Disordered" evidence="2">
    <location>
        <begin position="1"/>
        <end position="34"/>
    </location>
</feature>
<keyword evidence="1" id="KW-0175">Coiled coil</keyword>
<organism evidence="3 4">
    <name type="scientific">Cotesia glomerata</name>
    <name type="common">Lepidopteran parasitic wasp</name>
    <name type="synonym">Apanteles glomeratus</name>
    <dbReference type="NCBI Taxonomy" id="32391"/>
    <lineage>
        <taxon>Eukaryota</taxon>
        <taxon>Metazoa</taxon>
        <taxon>Ecdysozoa</taxon>
        <taxon>Arthropoda</taxon>
        <taxon>Hexapoda</taxon>
        <taxon>Insecta</taxon>
        <taxon>Pterygota</taxon>
        <taxon>Neoptera</taxon>
        <taxon>Endopterygota</taxon>
        <taxon>Hymenoptera</taxon>
        <taxon>Apocrita</taxon>
        <taxon>Ichneumonoidea</taxon>
        <taxon>Braconidae</taxon>
        <taxon>Microgastrinae</taxon>
        <taxon>Cotesia</taxon>
    </lineage>
</organism>
<feature type="coiled-coil region" evidence="1">
    <location>
        <begin position="175"/>
        <end position="209"/>
    </location>
</feature>
<evidence type="ECO:0000313" key="3">
    <source>
        <dbReference type="EMBL" id="KAH0552572.1"/>
    </source>
</evidence>
<feature type="compositionally biased region" description="Low complexity" evidence="2">
    <location>
        <begin position="69"/>
        <end position="83"/>
    </location>
</feature>
<dbReference type="AlphaFoldDB" id="A0AAV7IJ51"/>
<evidence type="ECO:0000256" key="1">
    <source>
        <dbReference type="SAM" id="Coils"/>
    </source>
</evidence>
<proteinExistence type="predicted"/>
<dbReference type="EMBL" id="JAHXZJ010001492">
    <property type="protein sequence ID" value="KAH0552572.1"/>
    <property type="molecule type" value="Genomic_DNA"/>
</dbReference>